<name>E9B4X3_LEIMU</name>
<protein>
    <submittedName>
        <fullName evidence="2">Uncharacterized protein</fullName>
    </submittedName>
</protein>
<evidence type="ECO:0000313" key="2">
    <source>
        <dbReference type="EMBL" id="CBZ30292.1"/>
    </source>
</evidence>
<gene>
    <name evidence="2" type="ORF">LMXM_33_1480</name>
</gene>
<dbReference type="VEuPathDB" id="TriTrypDB:LmxM.33.1480"/>
<dbReference type="PhylomeDB" id="E9B4X3"/>
<reference evidence="2 3" key="1">
    <citation type="journal article" date="2011" name="Genome Res.">
        <title>Chromosome and gene copy number variation allow major structural change between species and strains of Leishmania.</title>
        <authorList>
            <person name="Rogers M.B."/>
            <person name="Hilley J.D."/>
            <person name="Dickens N.J."/>
            <person name="Wilkes J."/>
            <person name="Bates P.A."/>
            <person name="Depledge D.P."/>
            <person name="Harris D."/>
            <person name="Her Y."/>
            <person name="Herzyk P."/>
            <person name="Imamura H."/>
            <person name="Otto T.D."/>
            <person name="Sanders M."/>
            <person name="Seeger K."/>
            <person name="Dujardin J.C."/>
            <person name="Berriman M."/>
            <person name="Smith D.F."/>
            <person name="Hertz-Fowler C."/>
            <person name="Mottram J.C."/>
        </authorList>
    </citation>
    <scope>NUCLEOTIDE SEQUENCE [LARGE SCALE GENOMIC DNA]</scope>
    <source>
        <strain evidence="2 3">MHOM/GT/2001/U1103</strain>
    </source>
</reference>
<feature type="compositionally biased region" description="Basic and acidic residues" evidence="1">
    <location>
        <begin position="146"/>
        <end position="157"/>
    </location>
</feature>
<feature type="region of interest" description="Disordered" evidence="1">
    <location>
        <begin position="557"/>
        <end position="600"/>
    </location>
</feature>
<feature type="compositionally biased region" description="Low complexity" evidence="1">
    <location>
        <begin position="46"/>
        <end position="59"/>
    </location>
</feature>
<dbReference type="GeneID" id="13452347"/>
<feature type="region of interest" description="Disordered" evidence="1">
    <location>
        <begin position="242"/>
        <end position="337"/>
    </location>
</feature>
<dbReference type="Proteomes" id="UP000007259">
    <property type="component" value="Chromosome 33"/>
</dbReference>
<evidence type="ECO:0000313" key="3">
    <source>
        <dbReference type="Proteomes" id="UP000007259"/>
    </source>
</evidence>
<dbReference type="OMA" id="PVVPEMW"/>
<feature type="compositionally biased region" description="Low complexity" evidence="1">
    <location>
        <begin position="164"/>
        <end position="180"/>
    </location>
</feature>
<evidence type="ECO:0000256" key="1">
    <source>
        <dbReference type="SAM" id="MobiDB-lite"/>
    </source>
</evidence>
<organism evidence="2 3">
    <name type="scientific">Leishmania mexicana (strain MHOM/GT/2001/U1103)</name>
    <dbReference type="NCBI Taxonomy" id="929439"/>
    <lineage>
        <taxon>Eukaryota</taxon>
        <taxon>Discoba</taxon>
        <taxon>Euglenozoa</taxon>
        <taxon>Kinetoplastea</taxon>
        <taxon>Metakinetoplastina</taxon>
        <taxon>Trypanosomatida</taxon>
        <taxon>Trypanosomatidae</taxon>
        <taxon>Leishmaniinae</taxon>
        <taxon>Leishmania</taxon>
    </lineage>
</organism>
<dbReference type="OrthoDB" id="264277at2759"/>
<sequence length="999" mass="106475">MLPLRATPVRKAPVIVLEEANQAHTMETTASTYSEVEVSPAPVTWGSESASASPSPVSGAKHHRVHPIRKTFARSVAPTTKDAKHSSQANNTASSPASGTQLLSTSTRVSSPPPASPSPLRGIIDFYLGSSPSPHRPAPYAGGGPRKSEQAELKSAADTRAGLESPSLSSSEVSEIFSRSQAPARSYIEDLLAMTDEDGNGALPQVETEPAMCDSGGVGHDSTSPYPRVVGVALDSSPVVPEMWEETSSSASTSSTGVSDRLEEAEASPQRHRSASVARIHFSCASPTSPLPAQLTASPMKWKRSVEDSPPSQGGASHVPQRPAAMMQEKHAPSPMADTTGLSATMFDKESRVGLNRHSRTGDFHHGEAVERVLRFPPYSTQGEVAHIDHVDNEKDDKGAKIAFAPLQAAPVVSDGVAGHCSGQGRVQRWPLVAPPLSSRRPSRFPASPLVDAETHVTIPSFGSSEASVRRGTWLDSLGGGLDAAPRAKRTDSDSPAVRRFLDGSTPSFPMDRWNVEPPLPRRVDKQVATSEPHQPSSGPVKKPSVRALLARLYPFPSTSTRPCTGSSNVSHERRCSSKMPQRTADAPPPRWNASTKVHSDPLTGSIELAHAGERHSSLQHGSRNGSRDDYVSERPVSSHCSRSRSAPARTPLHTRTSLLRLEATKARKAADAALHDEMASPSFHPTVAPHSARICRDKLRELKSSHGAGIAAGAPAAATPGSQLEQASLTENSKSEAKAWQGTSGHGIVGDAPAVADVSVSSSDEVDAVAKARATRSPCPLVTALPARQPPPPQVVELWGTSSNHGARMYANAAALRERRQSTQHRQLRERKPEEQPPMPMHPRRGASSCATRQPTEDVGCRKPPCLQVSAATDRINTSTQCNLFPSERTAGSAITAAPAFDLQLGATPVSVGAEHAPLLAGLPMATHTALQRVDLYSTTPTGALETPITSSERQQRVEDRLLELETDRRRRLAMMRQLASTRDSVASEPFFKPFTGR</sequence>
<feature type="region of interest" description="Disordered" evidence="1">
    <location>
        <begin position="671"/>
        <end position="691"/>
    </location>
</feature>
<keyword evidence="3" id="KW-1185">Reference proteome</keyword>
<dbReference type="RefSeq" id="XP_003878740.1">
    <property type="nucleotide sequence ID" value="XM_003878691.1"/>
</dbReference>
<feature type="region of interest" description="Disordered" evidence="1">
    <location>
        <begin position="44"/>
        <end position="180"/>
    </location>
</feature>
<feature type="region of interest" description="Disordered" evidence="1">
    <location>
        <begin position="818"/>
        <end position="861"/>
    </location>
</feature>
<feature type="compositionally biased region" description="Low complexity" evidence="1">
    <location>
        <begin position="247"/>
        <end position="256"/>
    </location>
</feature>
<feature type="region of interest" description="Disordered" evidence="1">
    <location>
        <begin position="192"/>
        <end position="229"/>
    </location>
</feature>
<feature type="compositionally biased region" description="Basic residues" evidence="1">
    <location>
        <begin position="60"/>
        <end position="72"/>
    </location>
</feature>
<accession>E9B4X3</accession>
<feature type="compositionally biased region" description="Polar residues" evidence="1">
    <location>
        <begin position="528"/>
        <end position="538"/>
    </location>
</feature>
<feature type="region of interest" description="Disordered" evidence="1">
    <location>
        <begin position="614"/>
        <end position="651"/>
    </location>
</feature>
<feature type="compositionally biased region" description="Polar residues" evidence="1">
    <location>
        <begin position="86"/>
        <end position="109"/>
    </location>
</feature>
<feature type="compositionally biased region" description="Polar residues" evidence="1">
    <location>
        <begin position="557"/>
        <end position="570"/>
    </location>
</feature>
<dbReference type="KEGG" id="lmi:LMXM_33_1480"/>
<dbReference type="EMBL" id="FR799586">
    <property type="protein sequence ID" value="CBZ30292.1"/>
    <property type="molecule type" value="Genomic_DNA"/>
</dbReference>
<dbReference type="AlphaFoldDB" id="E9B4X3"/>
<feature type="region of interest" description="Disordered" evidence="1">
    <location>
        <begin position="478"/>
        <end position="545"/>
    </location>
</feature>
<proteinExistence type="predicted"/>